<proteinExistence type="predicted"/>
<sequence length="650" mass="70280">MAPDVESEAAPLLVNKGKDKARDVTERTPLLQSGSSSSVRIQDPRPPAQRRIGLRLVYIFLITALICICALAIIVILAWSYSSRASDMSPEDILHKALIVQGPDRVDVLNVSFSDGIWVNVEGSIGLDAGAAVGINSDPGDGFLDKIWKSLGRWGVRNLDNVSVWTSTINITTRSDPPVFLAAVDIPPFQLPLTVDPRADHTWLQHISAPVLIKPTSRTSDLLHFAQDSWRNGQVMVNTEVTTVDVRGGELSTSSWRRRLHRRLSDVETALSLKGVLDLTLDSPPSLTFHGLFLVPALPGFPHPGRHAPIPPLADLVTLRSFQLANEAEKLILQAVATIVDPAPTKFSITTPTFPFVVSLLSDSSSPIPIASVHTDPFRLTHPNITLDISGYILPLPPDAFPALSAFLSHYLAARPNPISISTPLIPDLTIEATFPAPSPKPQILRNVTIHDMKIKPGNTFLASGTVLAHVILPKGMNVDIDVQRVLPDVLVFDGEVPDDVHIGIPPVQPLPDPLPEGAFGHIRPDDWLKARCVSIEHGEEAGSSYAVSAKIVDVPLEVLPGRQKEFSNFVTKIVFGTGAVAGILGTAAVGVDVRGIPTQGRGSSNGMELNGLPFRGSVNVGKGSLFRPAALTENWRDAWRKFIPRHHLP</sequence>
<keyword evidence="2" id="KW-1133">Transmembrane helix</keyword>
<evidence type="ECO:0000256" key="1">
    <source>
        <dbReference type="SAM" id="MobiDB-lite"/>
    </source>
</evidence>
<reference evidence="3 4" key="1">
    <citation type="journal article" date="2023" name="Proc. Natl. Acad. Sci. U.S.A.">
        <title>A global phylogenomic analysis of the shiitake genus Lentinula.</title>
        <authorList>
            <person name="Sierra-Patev S."/>
            <person name="Min B."/>
            <person name="Naranjo-Ortiz M."/>
            <person name="Looney B."/>
            <person name="Konkel Z."/>
            <person name="Slot J.C."/>
            <person name="Sakamoto Y."/>
            <person name="Steenwyk J.L."/>
            <person name="Rokas A."/>
            <person name="Carro J."/>
            <person name="Camarero S."/>
            <person name="Ferreira P."/>
            <person name="Molpeceres G."/>
            <person name="Ruiz-Duenas F.J."/>
            <person name="Serrano A."/>
            <person name="Henrissat B."/>
            <person name="Drula E."/>
            <person name="Hughes K.W."/>
            <person name="Mata J.L."/>
            <person name="Ishikawa N.K."/>
            <person name="Vargas-Isla R."/>
            <person name="Ushijima S."/>
            <person name="Smith C.A."/>
            <person name="Donoghue J."/>
            <person name="Ahrendt S."/>
            <person name="Andreopoulos W."/>
            <person name="He G."/>
            <person name="LaButti K."/>
            <person name="Lipzen A."/>
            <person name="Ng V."/>
            <person name="Riley R."/>
            <person name="Sandor L."/>
            <person name="Barry K."/>
            <person name="Martinez A.T."/>
            <person name="Xiao Y."/>
            <person name="Gibbons J.G."/>
            <person name="Terashima K."/>
            <person name="Grigoriev I.V."/>
            <person name="Hibbett D."/>
        </authorList>
    </citation>
    <scope>NUCLEOTIDE SEQUENCE [LARGE SCALE GENOMIC DNA]</scope>
    <source>
        <strain evidence="3 4">TFB7810</strain>
    </source>
</reference>
<feature type="transmembrane region" description="Helical" evidence="2">
    <location>
        <begin position="56"/>
        <end position="81"/>
    </location>
</feature>
<dbReference type="Proteomes" id="UP001142393">
    <property type="component" value="Unassembled WGS sequence"/>
</dbReference>
<evidence type="ECO:0000313" key="3">
    <source>
        <dbReference type="EMBL" id="KAJ3743549.1"/>
    </source>
</evidence>
<feature type="compositionally biased region" description="Basic and acidic residues" evidence="1">
    <location>
        <begin position="16"/>
        <end position="26"/>
    </location>
</feature>
<dbReference type="EMBL" id="JANVFU010000008">
    <property type="protein sequence ID" value="KAJ3743549.1"/>
    <property type="molecule type" value="Genomic_DNA"/>
</dbReference>
<evidence type="ECO:0000256" key="2">
    <source>
        <dbReference type="SAM" id="Phobius"/>
    </source>
</evidence>
<keyword evidence="2" id="KW-0472">Membrane</keyword>
<organism evidence="3 4">
    <name type="scientific">Lentinula detonsa</name>
    <dbReference type="NCBI Taxonomy" id="2804962"/>
    <lineage>
        <taxon>Eukaryota</taxon>
        <taxon>Fungi</taxon>
        <taxon>Dikarya</taxon>
        <taxon>Basidiomycota</taxon>
        <taxon>Agaricomycotina</taxon>
        <taxon>Agaricomycetes</taxon>
        <taxon>Agaricomycetidae</taxon>
        <taxon>Agaricales</taxon>
        <taxon>Marasmiineae</taxon>
        <taxon>Omphalotaceae</taxon>
        <taxon>Lentinula</taxon>
    </lineage>
</organism>
<keyword evidence="4" id="KW-1185">Reference proteome</keyword>
<feature type="compositionally biased region" description="Polar residues" evidence="1">
    <location>
        <begin position="30"/>
        <end position="40"/>
    </location>
</feature>
<evidence type="ECO:0000313" key="4">
    <source>
        <dbReference type="Proteomes" id="UP001142393"/>
    </source>
</evidence>
<accession>A0A9W8NYZ5</accession>
<gene>
    <name evidence="3" type="ORF">DFH05DRAFT_1525820</name>
</gene>
<comment type="caution">
    <text evidence="3">The sequence shown here is derived from an EMBL/GenBank/DDBJ whole genome shotgun (WGS) entry which is preliminary data.</text>
</comment>
<dbReference type="AlphaFoldDB" id="A0A9W8NYZ5"/>
<feature type="region of interest" description="Disordered" evidence="1">
    <location>
        <begin position="1"/>
        <end position="45"/>
    </location>
</feature>
<protein>
    <submittedName>
        <fullName evidence="3">Uncharacterized protein</fullName>
    </submittedName>
</protein>
<name>A0A9W8NYZ5_9AGAR</name>
<keyword evidence="2" id="KW-0812">Transmembrane</keyword>